<protein>
    <submittedName>
        <fullName evidence="1">Red chlorophyll catabolite reductase, chloroplastic</fullName>
    </submittedName>
</protein>
<reference evidence="1" key="1">
    <citation type="submission" date="2020-06" db="EMBL/GenBank/DDBJ databases">
        <authorList>
            <person name="Li T."/>
            <person name="Hu X."/>
            <person name="Zhang T."/>
            <person name="Song X."/>
            <person name="Zhang H."/>
            <person name="Dai N."/>
            <person name="Sheng W."/>
            <person name="Hou X."/>
            <person name="Wei L."/>
        </authorList>
    </citation>
    <scope>NUCLEOTIDE SEQUENCE</scope>
    <source>
        <strain evidence="1">K16</strain>
        <tissue evidence="1">Leaf</tissue>
    </source>
</reference>
<accession>A0AAE2BPR9</accession>
<dbReference type="GO" id="GO:0015996">
    <property type="term" value="P:chlorophyll catabolic process"/>
    <property type="evidence" value="ECO:0007669"/>
    <property type="project" value="TreeGrafter"/>
</dbReference>
<dbReference type="AlphaFoldDB" id="A0AAE2BPR9"/>
<dbReference type="Gene3D" id="3.40.1500.20">
    <property type="match status" value="1"/>
</dbReference>
<evidence type="ECO:0000313" key="2">
    <source>
        <dbReference type="Proteomes" id="UP001289374"/>
    </source>
</evidence>
<keyword evidence="2" id="KW-1185">Reference proteome</keyword>
<evidence type="ECO:0000313" key="1">
    <source>
        <dbReference type="EMBL" id="KAK4393302.1"/>
    </source>
</evidence>
<dbReference type="GO" id="GO:0009507">
    <property type="term" value="C:chloroplast"/>
    <property type="evidence" value="ECO:0007669"/>
    <property type="project" value="TreeGrafter"/>
</dbReference>
<dbReference type="Pfam" id="PF06405">
    <property type="entry name" value="RCC_reductase"/>
    <property type="match status" value="1"/>
</dbReference>
<dbReference type="InterPro" id="IPR009439">
    <property type="entry name" value="RCC_reductase"/>
</dbReference>
<dbReference type="PANTHER" id="PTHR34685:SF2">
    <property type="entry name" value="RED CHLOROPHYLL CATABOLITE REDUCTASE, CHLOROPLASTIC"/>
    <property type="match status" value="1"/>
</dbReference>
<name>A0AAE2BPR9_9LAMI</name>
<comment type="caution">
    <text evidence="1">The sequence shown here is derived from an EMBL/GenBank/DDBJ whole genome shotgun (WGS) entry which is preliminary data.</text>
</comment>
<dbReference type="EMBL" id="JACGWL010000010">
    <property type="protein sequence ID" value="KAK4393302.1"/>
    <property type="molecule type" value="Genomic_DNA"/>
</dbReference>
<dbReference type="Proteomes" id="UP001289374">
    <property type="component" value="Unassembled WGS sequence"/>
</dbReference>
<organism evidence="1 2">
    <name type="scientific">Sesamum angolense</name>
    <dbReference type="NCBI Taxonomy" id="2727404"/>
    <lineage>
        <taxon>Eukaryota</taxon>
        <taxon>Viridiplantae</taxon>
        <taxon>Streptophyta</taxon>
        <taxon>Embryophyta</taxon>
        <taxon>Tracheophyta</taxon>
        <taxon>Spermatophyta</taxon>
        <taxon>Magnoliopsida</taxon>
        <taxon>eudicotyledons</taxon>
        <taxon>Gunneridae</taxon>
        <taxon>Pentapetalae</taxon>
        <taxon>asterids</taxon>
        <taxon>lamiids</taxon>
        <taxon>Lamiales</taxon>
        <taxon>Pedaliaceae</taxon>
        <taxon>Sesamum</taxon>
    </lineage>
</organism>
<dbReference type="GO" id="GO:0051743">
    <property type="term" value="F:red chlorophyll catabolite reductase activity"/>
    <property type="evidence" value="ECO:0007669"/>
    <property type="project" value="InterPro"/>
</dbReference>
<gene>
    <name evidence="1" type="ORF">Sango_1801000</name>
</gene>
<proteinExistence type="predicted"/>
<dbReference type="PANTHER" id="PTHR34685">
    <property type="entry name" value="RED CHLOROPHYLL CATABOLITE REDUCTASE, CHLOROPLASTIC"/>
    <property type="match status" value="1"/>
</dbReference>
<sequence>MAVISSSFSYSVFHFPLPCYSAPSSRLSLSVSRTRLSASMDSSDELRAKFMEFPHVSGSHRDLMVELLSSVETRLGSSLQPCTLPPDVQHFGHPTGNASASLQLRPGLPSSQENLNMYQIDLVLGSWIHCKLPSGGTLNITSLSAYLKPSTDAPHFLLDLIQSSPTSLVLVLDLTPRKDLILHPDHLKTYYEDTQLDRHRQRLHKLPEVRPYISPSLYIRALLSPTAILVTIDVGASETTNIEEIIRDHVSQVAKELLQFWIESCACPERHLEESERAYLAERDRIIKNTTIEVDLGSSFPRLFGQDVADRVLTVLKEQYNK</sequence>
<reference evidence="1" key="2">
    <citation type="journal article" date="2024" name="Plant">
        <title>Genomic evolution and insights into agronomic trait innovations of Sesamum species.</title>
        <authorList>
            <person name="Miao H."/>
            <person name="Wang L."/>
            <person name="Qu L."/>
            <person name="Liu H."/>
            <person name="Sun Y."/>
            <person name="Le M."/>
            <person name="Wang Q."/>
            <person name="Wei S."/>
            <person name="Zheng Y."/>
            <person name="Lin W."/>
            <person name="Duan Y."/>
            <person name="Cao H."/>
            <person name="Xiong S."/>
            <person name="Wang X."/>
            <person name="Wei L."/>
            <person name="Li C."/>
            <person name="Ma Q."/>
            <person name="Ju M."/>
            <person name="Zhao R."/>
            <person name="Li G."/>
            <person name="Mu C."/>
            <person name="Tian Q."/>
            <person name="Mei H."/>
            <person name="Zhang T."/>
            <person name="Gao T."/>
            <person name="Zhang H."/>
        </authorList>
    </citation>
    <scope>NUCLEOTIDE SEQUENCE</scope>
    <source>
        <strain evidence="1">K16</strain>
    </source>
</reference>